<dbReference type="RefSeq" id="WP_114404903.1">
    <property type="nucleotide sequence ID" value="NZ_QOWE01000003.1"/>
</dbReference>
<protein>
    <submittedName>
        <fullName evidence="1">Uncharacterized protein</fullName>
    </submittedName>
</protein>
<proteinExistence type="predicted"/>
<organism evidence="1 2">
    <name type="scientific">Larkinella punicea</name>
    <dbReference type="NCBI Taxonomy" id="2315727"/>
    <lineage>
        <taxon>Bacteria</taxon>
        <taxon>Pseudomonadati</taxon>
        <taxon>Bacteroidota</taxon>
        <taxon>Cytophagia</taxon>
        <taxon>Cytophagales</taxon>
        <taxon>Spirosomataceae</taxon>
        <taxon>Larkinella</taxon>
    </lineage>
</organism>
<sequence length="157" mass="17872">MEKKWHKINEGIYTFFVGNEKKGSLSMNTAGGKATATVGSKQFTIKRTGFWQSSLEISDGDERRVARAYPETWYGNSMVFEYEGRTYQLKIKNNPLAEWSILAGKQAVLSYGLAVDQGKTVVTIRSQPENSDYLPDFLLWYLFEPIATENTTDPDFF</sequence>
<evidence type="ECO:0000313" key="1">
    <source>
        <dbReference type="EMBL" id="RCR70989.1"/>
    </source>
</evidence>
<comment type="caution">
    <text evidence="1">The sequence shown here is derived from an EMBL/GenBank/DDBJ whole genome shotgun (WGS) entry which is preliminary data.</text>
</comment>
<keyword evidence="2" id="KW-1185">Reference proteome</keyword>
<gene>
    <name evidence="1" type="ORF">DUE52_05225</name>
</gene>
<dbReference type="Proteomes" id="UP000253383">
    <property type="component" value="Unassembled WGS sequence"/>
</dbReference>
<name>A0A368JTJ0_9BACT</name>
<dbReference type="AlphaFoldDB" id="A0A368JTJ0"/>
<reference evidence="1 2" key="1">
    <citation type="submission" date="2018-07" db="EMBL/GenBank/DDBJ databases">
        <title>Genome analysis of Larkinella rosea.</title>
        <authorList>
            <person name="Zhou Z."/>
            <person name="Wang G."/>
        </authorList>
    </citation>
    <scope>NUCLEOTIDE SEQUENCE [LARGE SCALE GENOMIC DNA]</scope>
    <source>
        <strain evidence="2">zzj9</strain>
    </source>
</reference>
<evidence type="ECO:0000313" key="2">
    <source>
        <dbReference type="Proteomes" id="UP000253383"/>
    </source>
</evidence>
<dbReference type="EMBL" id="QOWE01000003">
    <property type="protein sequence ID" value="RCR70989.1"/>
    <property type="molecule type" value="Genomic_DNA"/>
</dbReference>
<accession>A0A368JTJ0</accession>